<reference evidence="2" key="1">
    <citation type="journal article" date="2020" name="mSystems">
        <title>Genome- and Community-Level Interaction Insights into Carbon Utilization and Element Cycling Functions of Hydrothermarchaeota in Hydrothermal Sediment.</title>
        <authorList>
            <person name="Zhou Z."/>
            <person name="Liu Y."/>
            <person name="Xu W."/>
            <person name="Pan J."/>
            <person name="Luo Z.H."/>
            <person name="Li M."/>
        </authorList>
    </citation>
    <scope>NUCLEOTIDE SEQUENCE [LARGE SCALE GENOMIC DNA]</scope>
    <source>
        <strain evidence="2">SpSt-780</strain>
    </source>
</reference>
<dbReference type="InterPro" id="IPR007359">
    <property type="entry name" value="SigmaE_reg_RseC_MucC"/>
</dbReference>
<feature type="transmembrane region" description="Helical" evidence="1">
    <location>
        <begin position="95"/>
        <end position="118"/>
    </location>
</feature>
<organism evidence="2">
    <name type="scientific">candidate division WOR-3 bacterium</name>
    <dbReference type="NCBI Taxonomy" id="2052148"/>
    <lineage>
        <taxon>Bacteria</taxon>
        <taxon>Bacteria division WOR-3</taxon>
    </lineage>
</organism>
<sequence length="138" mass="15825">MIECGIVEGIEGKFALVKIKRDKEACTSCSARELCLVEMKDYIYVYNSLDSKIGDTVEIEIKERAKWLSMILLFVLPIFMLIIGVLIGNSSGEKIGGLFGLLFLIVYFIFLFIFESIIKKRKGFIRMIRILKNEDNKN</sequence>
<protein>
    <recommendedName>
        <fullName evidence="3">SoxR reducing system RseC family protein</fullName>
    </recommendedName>
</protein>
<dbReference type="Pfam" id="PF04246">
    <property type="entry name" value="RseC_MucC"/>
    <property type="match status" value="1"/>
</dbReference>
<accession>A0A7C4UBA8</accession>
<evidence type="ECO:0000256" key="1">
    <source>
        <dbReference type="SAM" id="Phobius"/>
    </source>
</evidence>
<name>A0A7C4UBA8_UNCW3</name>
<evidence type="ECO:0000313" key="2">
    <source>
        <dbReference type="EMBL" id="HGW90974.1"/>
    </source>
</evidence>
<dbReference type="PANTHER" id="PTHR35867">
    <property type="entry name" value="PROTEIN RSEC"/>
    <property type="match status" value="1"/>
</dbReference>
<dbReference type="EMBL" id="DTHG01000005">
    <property type="protein sequence ID" value="HGW90974.1"/>
    <property type="molecule type" value="Genomic_DNA"/>
</dbReference>
<evidence type="ECO:0008006" key="3">
    <source>
        <dbReference type="Google" id="ProtNLM"/>
    </source>
</evidence>
<keyword evidence="1" id="KW-0812">Transmembrane</keyword>
<dbReference type="AlphaFoldDB" id="A0A7C4UBA8"/>
<comment type="caution">
    <text evidence="2">The sequence shown here is derived from an EMBL/GenBank/DDBJ whole genome shotgun (WGS) entry which is preliminary data.</text>
</comment>
<dbReference type="PANTHER" id="PTHR35867:SF1">
    <property type="entry name" value="PROTEIN RSEC"/>
    <property type="match status" value="1"/>
</dbReference>
<keyword evidence="1" id="KW-0472">Membrane</keyword>
<proteinExistence type="predicted"/>
<keyword evidence="1" id="KW-1133">Transmembrane helix</keyword>
<gene>
    <name evidence="2" type="ORF">ENV67_00320</name>
</gene>
<feature type="transmembrane region" description="Helical" evidence="1">
    <location>
        <begin position="67"/>
        <end position="89"/>
    </location>
</feature>